<feature type="binding site" evidence="9">
    <location>
        <position position="82"/>
    </location>
    <ligand>
        <name>substrate</name>
    </ligand>
</feature>
<comment type="catalytic activity">
    <reaction evidence="8 9">
        <text>(2S,6S)-2,6-diaminopimelate = meso-2,6-diaminopimelate</text>
        <dbReference type="Rhea" id="RHEA:15393"/>
        <dbReference type="ChEBI" id="CHEBI:57609"/>
        <dbReference type="ChEBI" id="CHEBI:57791"/>
        <dbReference type="EC" id="5.1.1.7"/>
    </reaction>
</comment>
<comment type="subunit">
    <text evidence="9">Homodimer.</text>
</comment>
<feature type="site" description="Could be important to modulate the pK values of the two catalytic cysteine residues" evidence="9">
    <location>
        <position position="227"/>
    </location>
</feature>
<feature type="binding site" evidence="9">
    <location>
        <position position="209"/>
    </location>
    <ligand>
        <name>substrate</name>
    </ligand>
</feature>
<keyword evidence="12" id="KW-1185">Reference proteome</keyword>
<dbReference type="GO" id="GO:0005829">
    <property type="term" value="C:cytosol"/>
    <property type="evidence" value="ECO:0007669"/>
    <property type="project" value="TreeGrafter"/>
</dbReference>
<comment type="function">
    <text evidence="9">Catalyzes the stereoinversion of LL-2,6-diaminopimelate (L,L-DAP) to meso-diaminopimelate (meso-DAP), a precursor of L-lysine and an essential component of the bacterial peptidoglycan.</text>
</comment>
<dbReference type="NCBIfam" id="TIGR00652">
    <property type="entry name" value="DapF"/>
    <property type="match status" value="1"/>
</dbReference>
<sequence length="298" mass="31166">MAEAVSSPVAPSTRAGRTLRFSKMHGAGNDFVVIDLRGDAHPLDPALCRALGDRHTGVGCDQILTIEAPRSAGAVASYRIWNSDGSLARQCGNGARCVAAWLLRDGAARGDRFDVDSPVDTHHVERLADGRFRIAMGVPRFAPADVPLQGYTAAQGEYALAHDGSTYTFGAVSMGNPHAVIEVADVATAPVQTTGPLLQSLPAFPDSANIGFVQVESRERVRLRVYERGAGETLACGSGACAAAVVLMQRGRIAREVTVALPGGELQIAWPRDDAAVTMAGPAAFVFEGTFQTGAGLA</sequence>
<dbReference type="EC" id="5.1.1.7" evidence="3 9"/>
<evidence type="ECO:0000256" key="9">
    <source>
        <dbReference type="HAMAP-Rule" id="MF_00197"/>
    </source>
</evidence>
<feature type="active site" description="Proton acceptor" evidence="9">
    <location>
        <position position="236"/>
    </location>
</feature>
<evidence type="ECO:0000256" key="1">
    <source>
        <dbReference type="ARBA" id="ARBA00005196"/>
    </source>
</evidence>
<comment type="pathway">
    <text evidence="1 9">Amino-acid biosynthesis; L-lysine biosynthesis via DAP pathway; DL-2,6-diaminopimelate from LL-2,6-diaminopimelate: step 1/1.</text>
</comment>
<feature type="site" description="Important for dimerization" evidence="9">
    <location>
        <position position="287"/>
    </location>
</feature>
<dbReference type="RefSeq" id="WP_187711113.1">
    <property type="nucleotide sequence ID" value="NZ_CP060820.1"/>
</dbReference>
<dbReference type="AlphaFoldDB" id="A0A7H0FUF1"/>
<evidence type="ECO:0000256" key="2">
    <source>
        <dbReference type="ARBA" id="ARBA00010219"/>
    </source>
</evidence>
<dbReference type="PANTHER" id="PTHR31689">
    <property type="entry name" value="DIAMINOPIMELATE EPIMERASE, CHLOROPLASTIC"/>
    <property type="match status" value="1"/>
</dbReference>
<evidence type="ECO:0000256" key="7">
    <source>
        <dbReference type="ARBA" id="ARBA00023235"/>
    </source>
</evidence>
<comment type="similarity">
    <text evidence="2 9">Belongs to the diaminopimelate epimerase family.</text>
</comment>
<evidence type="ECO:0000256" key="8">
    <source>
        <dbReference type="ARBA" id="ARBA00051712"/>
    </source>
</evidence>
<evidence type="ECO:0000313" key="12">
    <source>
        <dbReference type="Proteomes" id="UP000516018"/>
    </source>
</evidence>
<evidence type="ECO:0000313" key="11">
    <source>
        <dbReference type="EMBL" id="QNP39667.1"/>
    </source>
</evidence>
<feature type="binding site" evidence="9">
    <location>
        <position position="62"/>
    </location>
    <ligand>
        <name>substrate</name>
    </ligand>
</feature>
<gene>
    <name evidence="9" type="primary">dapF</name>
    <name evidence="11" type="ORF">H8B22_09045</name>
</gene>
<dbReference type="InterPro" id="IPR018510">
    <property type="entry name" value="DAP_epimerase_AS"/>
</dbReference>
<feature type="site" description="Could be important to modulate the pK values of the two catalytic cysteine residues" evidence="9">
    <location>
        <position position="178"/>
    </location>
</feature>
<keyword evidence="6 9" id="KW-0457">Lysine biosynthesis</keyword>
<feature type="active site" description="Proton donor" evidence="9">
    <location>
        <position position="91"/>
    </location>
</feature>
<dbReference type="KEGG" id="lsx:H8B22_09045"/>
<name>A0A7H0FUF1_9GAMM</name>
<organism evidence="11 12">
    <name type="scientific">Agrilutibacter terrestris</name>
    <dbReference type="NCBI Taxonomy" id="2865112"/>
    <lineage>
        <taxon>Bacteria</taxon>
        <taxon>Pseudomonadati</taxon>
        <taxon>Pseudomonadota</taxon>
        <taxon>Gammaproteobacteria</taxon>
        <taxon>Lysobacterales</taxon>
        <taxon>Lysobacteraceae</taxon>
        <taxon>Agrilutibacter</taxon>
    </lineage>
</organism>
<dbReference type="FunFam" id="3.10.310.10:FF:000004">
    <property type="entry name" value="Diaminopimelate epimerase"/>
    <property type="match status" value="1"/>
</dbReference>
<evidence type="ECO:0000256" key="6">
    <source>
        <dbReference type="ARBA" id="ARBA00023154"/>
    </source>
</evidence>
<dbReference type="UniPathway" id="UPA00034">
    <property type="reaction ID" value="UER00025"/>
</dbReference>
<dbReference type="EMBL" id="CP060820">
    <property type="protein sequence ID" value="QNP39667.1"/>
    <property type="molecule type" value="Genomic_DNA"/>
</dbReference>
<keyword evidence="4 9" id="KW-0963">Cytoplasm</keyword>
<keyword evidence="5 9" id="KW-0028">Amino-acid biosynthesis</keyword>
<dbReference type="FunFam" id="3.10.310.10:FF:000001">
    <property type="entry name" value="Diaminopimelate epimerase"/>
    <property type="match status" value="1"/>
</dbReference>
<dbReference type="Gene3D" id="3.10.310.10">
    <property type="entry name" value="Diaminopimelate Epimerase, Chain A, domain 1"/>
    <property type="match status" value="2"/>
</dbReference>
<dbReference type="SUPFAM" id="SSF54506">
    <property type="entry name" value="Diaminopimelate epimerase-like"/>
    <property type="match status" value="2"/>
</dbReference>
<feature type="binding site" evidence="9">
    <location>
        <position position="29"/>
    </location>
    <ligand>
        <name>substrate</name>
    </ligand>
</feature>
<feature type="binding site" evidence="9">
    <location>
        <begin position="227"/>
        <end position="228"/>
    </location>
    <ligand>
        <name>substrate</name>
    </ligand>
</feature>
<reference evidence="11 12" key="1">
    <citation type="submission" date="2020-08" db="EMBL/GenBank/DDBJ databases">
        <title>Lysobacter sp. II4 sp. nov., isolated from soil.</title>
        <authorList>
            <person name="Woo C.Y."/>
            <person name="Kim J."/>
        </authorList>
    </citation>
    <scope>NUCLEOTIDE SEQUENCE [LARGE SCALE GENOMIC DNA]</scope>
    <source>
        <strain evidence="11 12">II4</strain>
    </source>
</reference>
<proteinExistence type="inferred from homology"/>
<comment type="subcellular location">
    <subcellularLocation>
        <location evidence="9">Cytoplasm</location>
    </subcellularLocation>
</comment>
<evidence type="ECO:0000256" key="5">
    <source>
        <dbReference type="ARBA" id="ARBA00022605"/>
    </source>
</evidence>
<dbReference type="Pfam" id="PF01678">
    <property type="entry name" value="DAP_epimerase"/>
    <property type="match status" value="2"/>
</dbReference>
<feature type="binding site" evidence="9">
    <location>
        <position position="176"/>
    </location>
    <ligand>
        <name>substrate</name>
    </ligand>
</feature>
<keyword evidence="7 9" id="KW-0413">Isomerase</keyword>
<dbReference type="PROSITE" id="PS01326">
    <property type="entry name" value="DAP_EPIMERASE"/>
    <property type="match status" value="1"/>
</dbReference>
<protein>
    <recommendedName>
        <fullName evidence="3 9">Diaminopimelate epimerase</fullName>
        <shortName evidence="9">DAP epimerase</shortName>
        <ecNumber evidence="3 9">5.1.1.7</ecNumber>
    </recommendedName>
    <alternativeName>
        <fullName evidence="9">PLP-independent amino acid racemase</fullName>
    </alternativeName>
</protein>
<accession>A0A7H0FUF1</accession>
<evidence type="ECO:0000256" key="3">
    <source>
        <dbReference type="ARBA" id="ARBA00013080"/>
    </source>
</evidence>
<evidence type="ECO:0000256" key="4">
    <source>
        <dbReference type="ARBA" id="ARBA00022490"/>
    </source>
</evidence>
<dbReference type="InterPro" id="IPR001653">
    <property type="entry name" value="DAP_epimerase_DapF"/>
</dbReference>
<feature type="binding site" evidence="9">
    <location>
        <begin position="92"/>
        <end position="93"/>
    </location>
    <ligand>
        <name>substrate</name>
    </ligand>
</feature>
<dbReference type="GO" id="GO:0008837">
    <property type="term" value="F:diaminopimelate epimerase activity"/>
    <property type="evidence" value="ECO:0007669"/>
    <property type="project" value="UniProtKB-UniRule"/>
</dbReference>
<dbReference type="Proteomes" id="UP000516018">
    <property type="component" value="Chromosome"/>
</dbReference>
<feature type="active site" evidence="10">
    <location>
        <position position="91"/>
    </location>
</feature>
<feature type="binding site" evidence="9">
    <location>
        <begin position="237"/>
        <end position="238"/>
    </location>
    <ligand>
        <name>substrate</name>
    </ligand>
</feature>
<dbReference type="HAMAP" id="MF_00197">
    <property type="entry name" value="DAP_epimerase"/>
    <property type="match status" value="1"/>
</dbReference>
<evidence type="ECO:0000256" key="10">
    <source>
        <dbReference type="PROSITE-ProRule" id="PRU10125"/>
    </source>
</evidence>
<dbReference type="PANTHER" id="PTHR31689:SF0">
    <property type="entry name" value="DIAMINOPIMELATE EPIMERASE"/>
    <property type="match status" value="1"/>
</dbReference>
<dbReference type="GO" id="GO:0009089">
    <property type="term" value="P:lysine biosynthetic process via diaminopimelate"/>
    <property type="evidence" value="ECO:0007669"/>
    <property type="project" value="UniProtKB-UniRule"/>
</dbReference>